<feature type="transmembrane region" description="Helical" evidence="1">
    <location>
        <begin position="30"/>
        <end position="49"/>
    </location>
</feature>
<sequence>MAILGYVIAFSLLASRLVHPEGPNRRLVTLVAGIALLAHAIALLDAIILNNGQNFSLTNTLSLLIWFIALSITVMLPRLKVLVAAPTVYASAILAVAGLWLLPPQYITHFEAEPAALLHVIMAMLAYAVMMLAALYALQLAAIDRRLKDRQLMLSSHLPPLMTVEKQLYHFIWVGFVLLTLGLVTGWVFLDHFLGDGKGHKAILSMVAWLVYAAMLLQHHTRGVRIRTAVAYSLTGAGLLTLAYFGSRVVKELILNS</sequence>
<protein>
    <submittedName>
        <fullName evidence="3">Cytochrome c biogenesis protein CcsA</fullName>
    </submittedName>
</protein>
<evidence type="ECO:0000256" key="1">
    <source>
        <dbReference type="SAM" id="Phobius"/>
    </source>
</evidence>
<dbReference type="PANTHER" id="PTHR38034">
    <property type="entry name" value="INNER MEMBRANE PROTEIN YPJD"/>
    <property type="match status" value="1"/>
</dbReference>
<accession>A0ABP9S7E1</accession>
<dbReference type="InterPro" id="IPR002541">
    <property type="entry name" value="Cyt_c_assembly"/>
</dbReference>
<proteinExistence type="predicted"/>
<organism evidence="3 4">
    <name type="scientific">Ferrimonas gelatinilytica</name>
    <dbReference type="NCBI Taxonomy" id="1255257"/>
    <lineage>
        <taxon>Bacteria</taxon>
        <taxon>Pseudomonadati</taxon>
        <taxon>Pseudomonadota</taxon>
        <taxon>Gammaproteobacteria</taxon>
        <taxon>Alteromonadales</taxon>
        <taxon>Ferrimonadaceae</taxon>
        <taxon>Ferrimonas</taxon>
    </lineage>
</organism>
<feature type="transmembrane region" description="Helical" evidence="1">
    <location>
        <begin position="202"/>
        <end position="220"/>
    </location>
</feature>
<evidence type="ECO:0000313" key="4">
    <source>
        <dbReference type="Proteomes" id="UP001501600"/>
    </source>
</evidence>
<comment type="caution">
    <text evidence="3">The sequence shown here is derived from an EMBL/GenBank/DDBJ whole genome shotgun (WGS) entry which is preliminary data.</text>
</comment>
<feature type="transmembrane region" description="Helical" evidence="1">
    <location>
        <begin position="115"/>
        <end position="138"/>
    </location>
</feature>
<feature type="transmembrane region" description="Helical" evidence="1">
    <location>
        <begin position="226"/>
        <end position="245"/>
    </location>
</feature>
<feature type="transmembrane region" description="Helical" evidence="1">
    <location>
        <begin position="168"/>
        <end position="190"/>
    </location>
</feature>
<keyword evidence="4" id="KW-1185">Reference proteome</keyword>
<dbReference type="InterPro" id="IPR052372">
    <property type="entry name" value="YpjD/HemX"/>
</dbReference>
<dbReference type="Proteomes" id="UP001501600">
    <property type="component" value="Unassembled WGS sequence"/>
</dbReference>
<keyword evidence="1" id="KW-1133">Transmembrane helix</keyword>
<keyword evidence="1" id="KW-0812">Transmembrane</keyword>
<dbReference type="PANTHER" id="PTHR38034:SF1">
    <property type="entry name" value="INNER MEMBRANE PROTEIN YPJD"/>
    <property type="match status" value="1"/>
</dbReference>
<feature type="domain" description="Cytochrome c assembly protein" evidence="2">
    <location>
        <begin position="29"/>
        <end position="254"/>
    </location>
</feature>
<keyword evidence="1" id="KW-0472">Membrane</keyword>
<feature type="transmembrane region" description="Helical" evidence="1">
    <location>
        <begin position="82"/>
        <end position="103"/>
    </location>
</feature>
<evidence type="ECO:0000259" key="2">
    <source>
        <dbReference type="Pfam" id="PF01578"/>
    </source>
</evidence>
<dbReference type="Pfam" id="PF01578">
    <property type="entry name" value="Cytochrom_C_asm"/>
    <property type="match status" value="1"/>
</dbReference>
<evidence type="ECO:0000313" key="3">
    <source>
        <dbReference type="EMBL" id="GAA5192376.1"/>
    </source>
</evidence>
<gene>
    <name evidence="3" type="primary">ccsA</name>
    <name evidence="3" type="ORF">GCM10025772_21470</name>
</gene>
<feature type="transmembrane region" description="Helical" evidence="1">
    <location>
        <begin position="56"/>
        <end position="76"/>
    </location>
</feature>
<reference evidence="4" key="1">
    <citation type="journal article" date="2019" name="Int. J. Syst. Evol. Microbiol.">
        <title>The Global Catalogue of Microorganisms (GCM) 10K type strain sequencing project: providing services to taxonomists for standard genome sequencing and annotation.</title>
        <authorList>
            <consortium name="The Broad Institute Genomics Platform"/>
            <consortium name="The Broad Institute Genome Sequencing Center for Infectious Disease"/>
            <person name="Wu L."/>
            <person name="Ma J."/>
        </authorList>
    </citation>
    <scope>NUCLEOTIDE SEQUENCE [LARGE SCALE GENOMIC DNA]</scope>
    <source>
        <strain evidence="4">JCM 18720</strain>
    </source>
</reference>
<name>A0ABP9S7E1_9GAMM</name>
<dbReference type="EMBL" id="BAABLF010000013">
    <property type="protein sequence ID" value="GAA5192376.1"/>
    <property type="molecule type" value="Genomic_DNA"/>
</dbReference>